<keyword evidence="5" id="KW-1185">Reference proteome</keyword>
<dbReference type="InterPro" id="IPR022435">
    <property type="entry name" value="Surface-anchored_actinobac"/>
</dbReference>
<feature type="chain" id="PRO_5037023881" evidence="3">
    <location>
        <begin position="31"/>
        <end position="888"/>
    </location>
</feature>
<proteinExistence type="predicted"/>
<feature type="compositionally biased region" description="Gly residues" evidence="1">
    <location>
        <begin position="827"/>
        <end position="847"/>
    </location>
</feature>
<sequence length="888" mass="93714">MTVSSRLRGGAAVGALALLAGLAAPTPAFAAEVLDDPVTLDRGHVDTFFLNLDEDNNPQLMLKEDVTGNGVLRSPENVNLQVKSDAYAINLTSADAPADAPQDLYYLPLTPLDDPDLLWPGWDSMNLQSHFGSNATVDINVDVQAAPDGGEAYLWTTGRGGTPVQRLNEGWKLPGTIHQSSLNHEHINWGFTQPGTYTLSAQADVASADGSKTGTTNSATYTFTVVPAPQSLSISGADGEFESGEQVTLSAVQAPEGANFGSFAWETRASDDAEWQLLDGETAAALTVAAADGAQYRATVSGGRDFGVDGFDLPPIQVVSEPVTIQASGDETPATTISIEGLADAYEVGDTASLNAVQDPETGEDHWHWFIQRAGDEEFSVISGASTDALEYEVAEGDHDAKIKAVLYDHDHAVVAESDPVALNVPSEAPAPEYDLTISGLAHHYHQGNPITLTANAEPAVEGGSFRWYVQRVDQDEPVRVDGAAGAQLQMIAEQALNNAEVTAELLDADGNVLAADAVTVEVDDHGAPAHQQVTVGGLSDHYHSGDTATLTASVDPESVLTRFEWLVQLPGEDEWTTVEGENSAEYAFEVSDEFDGARVMARLTYDNGEEYVSSEPVTIHVENHGEEPEPQTSITIEGLADEYQIGDVASLNAVQDPETGEDHWHWFIQRAGDEEFSVISGASTDALEYEVAEGDHDAKIKAVLYDHDHAVVAESDPVSLNVAEDSEPAPQTSITIEGLADEYQIGDVASLNAVQDPETGEDHWHWFIQRSGDDEFSVLNGALSDALEYEIVDGDDGAQIKAVLYDHDHAVVAESDAVTLNVGDDPGQGPGDEGENGNGNGAGGGAGGLASTGGELTGYVLGGALLLVAGAGTVLAARKRSLRGTAE</sequence>
<name>A0A934UUS3_9MICO</name>
<feature type="signal peptide" evidence="3">
    <location>
        <begin position="1"/>
        <end position="30"/>
    </location>
</feature>
<feature type="transmembrane region" description="Helical" evidence="2">
    <location>
        <begin position="857"/>
        <end position="878"/>
    </location>
</feature>
<evidence type="ECO:0000256" key="1">
    <source>
        <dbReference type="SAM" id="MobiDB-lite"/>
    </source>
</evidence>
<dbReference type="NCBIfam" id="TIGR03769">
    <property type="entry name" value="P_ac_wall_RPT"/>
    <property type="match status" value="1"/>
</dbReference>
<dbReference type="RefSeq" id="WP_200115265.1">
    <property type="nucleotide sequence ID" value="NZ_JAEHOH010000011.1"/>
</dbReference>
<evidence type="ECO:0000256" key="3">
    <source>
        <dbReference type="SAM" id="SignalP"/>
    </source>
</evidence>
<keyword evidence="2" id="KW-0812">Transmembrane</keyword>
<protein>
    <submittedName>
        <fullName evidence="4">Choice-of-anchor M domain-containing protein</fullName>
    </submittedName>
</protein>
<keyword evidence="2" id="KW-1133">Transmembrane helix</keyword>
<keyword evidence="3" id="KW-0732">Signal</keyword>
<dbReference type="NCBIfam" id="NF038134">
    <property type="entry name" value="choice_anch_M"/>
    <property type="match status" value="1"/>
</dbReference>
<keyword evidence="2" id="KW-0472">Membrane</keyword>
<gene>
    <name evidence="4" type="ORF">JD276_08740</name>
</gene>
<organism evidence="4 5">
    <name type="scientific">Leucobacter chromiisoli</name>
    <dbReference type="NCBI Taxonomy" id="2796471"/>
    <lineage>
        <taxon>Bacteria</taxon>
        <taxon>Bacillati</taxon>
        <taxon>Actinomycetota</taxon>
        <taxon>Actinomycetes</taxon>
        <taxon>Micrococcales</taxon>
        <taxon>Microbacteriaceae</taxon>
        <taxon>Leucobacter</taxon>
    </lineage>
</organism>
<dbReference type="Proteomes" id="UP000608530">
    <property type="component" value="Unassembled WGS sequence"/>
</dbReference>
<evidence type="ECO:0000256" key="2">
    <source>
        <dbReference type="SAM" id="Phobius"/>
    </source>
</evidence>
<dbReference type="AlphaFoldDB" id="A0A934UUS3"/>
<dbReference type="EMBL" id="JAEHOH010000011">
    <property type="protein sequence ID" value="MBK0419120.1"/>
    <property type="molecule type" value="Genomic_DNA"/>
</dbReference>
<comment type="caution">
    <text evidence="4">The sequence shown here is derived from an EMBL/GenBank/DDBJ whole genome shotgun (WGS) entry which is preliminary data.</text>
</comment>
<feature type="region of interest" description="Disordered" evidence="1">
    <location>
        <begin position="821"/>
        <end position="847"/>
    </location>
</feature>
<evidence type="ECO:0000313" key="5">
    <source>
        <dbReference type="Proteomes" id="UP000608530"/>
    </source>
</evidence>
<reference evidence="4" key="1">
    <citation type="submission" date="2020-12" db="EMBL/GenBank/DDBJ databases">
        <title>Leucobacter sp. CAS1, isolated from Chromium sludge.</title>
        <authorList>
            <person name="Xu Z."/>
        </authorList>
    </citation>
    <scope>NUCLEOTIDE SEQUENCE</scope>
    <source>
        <strain evidence="4">CSA1</strain>
    </source>
</reference>
<accession>A0A934UUS3</accession>
<evidence type="ECO:0000313" key="4">
    <source>
        <dbReference type="EMBL" id="MBK0419120.1"/>
    </source>
</evidence>